<sequence length="230" mass="26489">MPSLRNIEIGEWCKPEEDFQLGWGGYALEREICSFLKPHHYEIVGSYDGFQRRLTRPYREGSHYDYEEGAFADAKDGPTFIFDTMLIALSIAQPKLQSLSAGLWTDSPGFYAPLKGIHIGMVQPLSRIHGGLHSDELFNFLKHHWSRLKQVTLTRVRLDESRANTRDWVKIVEELRRLDQAPSSIDPICLYEADKKVIYFDENDLVNCKCQEDYAHGDGQDDFEAIDCNI</sequence>
<name>A0A6G1LEU0_9PEZI</name>
<dbReference type="Proteomes" id="UP000799436">
    <property type="component" value="Unassembled WGS sequence"/>
</dbReference>
<dbReference type="EMBL" id="ML995819">
    <property type="protein sequence ID" value="KAF2771461.1"/>
    <property type="molecule type" value="Genomic_DNA"/>
</dbReference>
<protein>
    <submittedName>
        <fullName evidence="1">Uncharacterized protein</fullName>
    </submittedName>
</protein>
<accession>A0A6G1LEU0</accession>
<dbReference type="AlphaFoldDB" id="A0A6G1LEU0"/>
<organism evidence="1 2">
    <name type="scientific">Teratosphaeria nubilosa</name>
    <dbReference type="NCBI Taxonomy" id="161662"/>
    <lineage>
        <taxon>Eukaryota</taxon>
        <taxon>Fungi</taxon>
        <taxon>Dikarya</taxon>
        <taxon>Ascomycota</taxon>
        <taxon>Pezizomycotina</taxon>
        <taxon>Dothideomycetes</taxon>
        <taxon>Dothideomycetidae</taxon>
        <taxon>Mycosphaerellales</taxon>
        <taxon>Teratosphaeriaceae</taxon>
        <taxon>Teratosphaeria</taxon>
    </lineage>
</organism>
<evidence type="ECO:0000313" key="1">
    <source>
        <dbReference type="EMBL" id="KAF2771461.1"/>
    </source>
</evidence>
<keyword evidence="2" id="KW-1185">Reference proteome</keyword>
<gene>
    <name evidence="1" type="ORF">EJ03DRAFT_349473</name>
</gene>
<evidence type="ECO:0000313" key="2">
    <source>
        <dbReference type="Proteomes" id="UP000799436"/>
    </source>
</evidence>
<reference evidence="1" key="1">
    <citation type="journal article" date="2020" name="Stud. Mycol.">
        <title>101 Dothideomycetes genomes: a test case for predicting lifestyles and emergence of pathogens.</title>
        <authorList>
            <person name="Haridas S."/>
            <person name="Albert R."/>
            <person name="Binder M."/>
            <person name="Bloem J."/>
            <person name="Labutti K."/>
            <person name="Salamov A."/>
            <person name="Andreopoulos B."/>
            <person name="Baker S."/>
            <person name="Barry K."/>
            <person name="Bills G."/>
            <person name="Bluhm B."/>
            <person name="Cannon C."/>
            <person name="Castanera R."/>
            <person name="Culley D."/>
            <person name="Daum C."/>
            <person name="Ezra D."/>
            <person name="Gonzalez J."/>
            <person name="Henrissat B."/>
            <person name="Kuo A."/>
            <person name="Liang C."/>
            <person name="Lipzen A."/>
            <person name="Lutzoni F."/>
            <person name="Magnuson J."/>
            <person name="Mondo S."/>
            <person name="Nolan M."/>
            <person name="Ohm R."/>
            <person name="Pangilinan J."/>
            <person name="Park H.-J."/>
            <person name="Ramirez L."/>
            <person name="Alfaro M."/>
            <person name="Sun H."/>
            <person name="Tritt A."/>
            <person name="Yoshinaga Y."/>
            <person name="Zwiers L.-H."/>
            <person name="Turgeon B."/>
            <person name="Goodwin S."/>
            <person name="Spatafora J."/>
            <person name="Crous P."/>
            <person name="Grigoriev I."/>
        </authorList>
    </citation>
    <scope>NUCLEOTIDE SEQUENCE</scope>
    <source>
        <strain evidence="1">CBS 116005</strain>
    </source>
</reference>
<proteinExistence type="predicted"/>